<dbReference type="AlphaFoldDB" id="I4K8U0"/>
<name>I4K8U0_9PSED</name>
<sequence length="181" mass="18122">MNRTLFVVAALTSAFAMSAAHAADGTINFSGELTAQTCTTKLNGGTSTTVTLPKLSTSALATIGAVAGSTGFTIELSGCSGTMATAAAYFESGAGVDPVTKNVRNVAGTGPAGGVQLQLLDYKSVAIKAGDTAQRTLTARNTITSGATAITVLPYAVQYYATGTSTPGLVSGSVTYSIDYQ</sequence>
<dbReference type="PANTHER" id="PTHR33420:SF3">
    <property type="entry name" value="FIMBRIAL SUBUNIT ELFA"/>
    <property type="match status" value="1"/>
</dbReference>
<dbReference type="InterPro" id="IPR050263">
    <property type="entry name" value="Bact_Fimbrial_Adh_Pro"/>
</dbReference>
<dbReference type="GO" id="GO:0009289">
    <property type="term" value="C:pilus"/>
    <property type="evidence" value="ECO:0007669"/>
    <property type="project" value="UniProtKB-SubCell"/>
</dbReference>
<dbReference type="InterPro" id="IPR036937">
    <property type="entry name" value="Adhesion_dom_fimbrial_sf"/>
</dbReference>
<dbReference type="HOGENOM" id="CLU_088965_2_4_6"/>
<feature type="signal peptide" evidence="5">
    <location>
        <begin position="1"/>
        <end position="22"/>
    </location>
</feature>
<dbReference type="Proteomes" id="UP000003213">
    <property type="component" value="Chromosome"/>
</dbReference>
<reference evidence="6" key="1">
    <citation type="journal article" date="2012" name="PLoS Genet.">
        <title>Comparative Genomics of Plant-Associated Pseudomonas spp.: Insights into Diversity and Inheritance of Traits Involved in Multitrophic Interactions.</title>
        <authorList>
            <person name="Loper J.E."/>
            <person name="Hassan K.A."/>
            <person name="Mavrodi D.V."/>
            <person name="Davis E.W.II."/>
            <person name="Lim C.K."/>
            <person name="Shaffer B.T."/>
            <person name="Elbourne L.D."/>
            <person name="Stockwell V.O."/>
            <person name="Hartney S.L."/>
            <person name="Breakwell K."/>
            <person name="Henkels M.D."/>
            <person name="Tetu S.G."/>
            <person name="Rangel L.I."/>
            <person name="Kidarsa T.A."/>
            <person name="Wilson N.L."/>
            <person name="van de Mortel J.E."/>
            <person name="Song C."/>
            <person name="Blumhagen R."/>
            <person name="Radune D."/>
            <person name="Hostetler J.B."/>
            <person name="Brinkac L.M."/>
            <person name="Durkin A.S."/>
            <person name="Kluepfel D.A."/>
            <person name="Wechter W.P."/>
            <person name="Anderson A.J."/>
            <person name="Kim Y.C."/>
            <person name="Pierson L.S.III."/>
            <person name="Pierson E.A."/>
            <person name="Lindow S.E."/>
            <person name="Kobayashi D.Y."/>
            <person name="Raaijmakers J.M."/>
            <person name="Weller D.M."/>
            <person name="Thomashow L.S."/>
            <person name="Allen A.E."/>
            <person name="Paulsen I.T."/>
        </authorList>
    </citation>
    <scope>NUCLEOTIDE SEQUENCE [LARGE SCALE GENOMIC DNA]</scope>
    <source>
        <strain evidence="6">SS101</strain>
    </source>
</reference>
<evidence type="ECO:0000256" key="2">
    <source>
        <dbReference type="ARBA" id="ARBA00006671"/>
    </source>
</evidence>
<dbReference type="PANTHER" id="PTHR33420">
    <property type="entry name" value="FIMBRIAL SUBUNIT ELFA-RELATED"/>
    <property type="match status" value="1"/>
</dbReference>
<protein>
    <submittedName>
        <fullName evidence="6">Fimbrial protein</fullName>
    </submittedName>
</protein>
<keyword evidence="4" id="KW-0281">Fimbrium</keyword>
<comment type="similarity">
    <text evidence="2">Belongs to the fimbrial protein family.</text>
</comment>
<dbReference type="EMBL" id="AHPN01000001">
    <property type="protein sequence ID" value="EIK61130.1"/>
    <property type="molecule type" value="Genomic_DNA"/>
</dbReference>
<evidence type="ECO:0000313" key="6">
    <source>
        <dbReference type="EMBL" id="EIK61130.1"/>
    </source>
</evidence>
<gene>
    <name evidence="6" type="ORF">PflSS101_1475</name>
</gene>
<dbReference type="RefSeq" id="WP_003189499.1">
    <property type="nucleotide sequence ID" value="NZ_CM001513.1"/>
</dbReference>
<evidence type="ECO:0000256" key="5">
    <source>
        <dbReference type="SAM" id="SignalP"/>
    </source>
</evidence>
<dbReference type="GO" id="GO:0043709">
    <property type="term" value="P:cell adhesion involved in single-species biofilm formation"/>
    <property type="evidence" value="ECO:0007669"/>
    <property type="project" value="TreeGrafter"/>
</dbReference>
<keyword evidence="3 5" id="KW-0732">Signal</keyword>
<dbReference type="InterPro" id="IPR008966">
    <property type="entry name" value="Adhesion_dom_sf"/>
</dbReference>
<evidence type="ECO:0000256" key="3">
    <source>
        <dbReference type="ARBA" id="ARBA00022729"/>
    </source>
</evidence>
<comment type="subcellular location">
    <subcellularLocation>
        <location evidence="1">Fimbrium</location>
    </subcellularLocation>
</comment>
<dbReference type="Pfam" id="PF16970">
    <property type="entry name" value="FimA"/>
    <property type="match status" value="1"/>
</dbReference>
<feature type="chain" id="PRO_5003692131" evidence="5">
    <location>
        <begin position="23"/>
        <end position="181"/>
    </location>
</feature>
<dbReference type="InterPro" id="IPR039458">
    <property type="entry name" value="FimA-like"/>
</dbReference>
<dbReference type="Gene3D" id="2.60.40.1090">
    <property type="entry name" value="Fimbrial-type adhesion domain"/>
    <property type="match status" value="1"/>
</dbReference>
<dbReference type="SUPFAM" id="SSF49401">
    <property type="entry name" value="Bacterial adhesins"/>
    <property type="match status" value="1"/>
</dbReference>
<proteinExistence type="inferred from homology"/>
<evidence type="ECO:0000256" key="1">
    <source>
        <dbReference type="ARBA" id="ARBA00004561"/>
    </source>
</evidence>
<evidence type="ECO:0000256" key="4">
    <source>
        <dbReference type="ARBA" id="ARBA00023263"/>
    </source>
</evidence>
<comment type="caution">
    <text evidence="6">The sequence shown here is derived from an EMBL/GenBank/DDBJ whole genome shotgun (WGS) entry which is preliminary data.</text>
</comment>
<organism evidence="6">
    <name type="scientific">Pseudomonas lactis</name>
    <dbReference type="NCBI Taxonomy" id="1615674"/>
    <lineage>
        <taxon>Bacteria</taxon>
        <taxon>Pseudomonadati</taxon>
        <taxon>Pseudomonadota</taxon>
        <taxon>Gammaproteobacteria</taxon>
        <taxon>Pseudomonadales</taxon>
        <taxon>Pseudomonadaceae</taxon>
        <taxon>Pseudomonas</taxon>
    </lineage>
</organism>
<accession>I4K8U0</accession>